<dbReference type="Gene3D" id="3.60.21.10">
    <property type="match status" value="1"/>
</dbReference>
<protein>
    <recommendedName>
        <fullName evidence="1">Serine/threonine specific protein phosphatases domain-containing protein</fullName>
    </recommendedName>
</protein>
<accession>A0A1I3JP05</accession>
<dbReference type="PROSITE" id="PS00125">
    <property type="entry name" value="SER_THR_PHOSPHATASE"/>
    <property type="match status" value="1"/>
</dbReference>
<dbReference type="InterPro" id="IPR029052">
    <property type="entry name" value="Metallo-depent_PP-like"/>
</dbReference>
<name>A0A1I3JP05_9SPIR</name>
<dbReference type="AlphaFoldDB" id="A0A1I3JP05"/>
<reference evidence="3" key="1">
    <citation type="submission" date="2016-10" db="EMBL/GenBank/DDBJ databases">
        <authorList>
            <person name="Varghese N."/>
            <person name="Submissions S."/>
        </authorList>
    </citation>
    <scope>NUCLEOTIDE SEQUENCE [LARGE SCALE GENOMIC DNA]</scope>
    <source>
        <strain evidence="3">XBD1002</strain>
    </source>
</reference>
<dbReference type="GO" id="GO:0016787">
    <property type="term" value="F:hydrolase activity"/>
    <property type="evidence" value="ECO:0007669"/>
    <property type="project" value="InterPro"/>
</dbReference>
<evidence type="ECO:0000313" key="2">
    <source>
        <dbReference type="EMBL" id="SFI61983.1"/>
    </source>
</evidence>
<dbReference type="EMBL" id="FORI01000003">
    <property type="protein sequence ID" value="SFI61983.1"/>
    <property type="molecule type" value="Genomic_DNA"/>
</dbReference>
<dbReference type="RefSeq" id="WP_074930999.1">
    <property type="nucleotide sequence ID" value="NZ_FORI01000003.1"/>
</dbReference>
<feature type="domain" description="Serine/threonine specific protein phosphatases" evidence="1">
    <location>
        <begin position="163"/>
        <end position="168"/>
    </location>
</feature>
<evidence type="ECO:0000313" key="3">
    <source>
        <dbReference type="Proteomes" id="UP000182737"/>
    </source>
</evidence>
<sequence>MDSEFQTIKDILTSNTLPFYDNFFQLLNSASECLDSEKTDYRPAASDGSLGSLIDFHKDELPLIVIPDLHARPYFLMNILEYQIFDDMTVYEALGAGKVRLLSVGDILHTERNTRERWAAAAAEFNAGIYTGPALSAEMQEGLCLLAGLLKLKTTFPSYVHILKGNHENILNATGNGDYAFRKFADEGEMGMVFVQDYYGDDILYLINCVEKSLPLVYFGKKCVVSHAEPFTDWTMEEIKDARIKEGIVEGLTWTDNGVANPGSAAKIVKNLCDAAGEKESAMDDYVYLGGHRPVTGNYKLLQNGRYIQIHNPGKQNIAFVQPDRKFNPDTDIKEVVKNE</sequence>
<dbReference type="InterPro" id="IPR006186">
    <property type="entry name" value="Ser/Thr-sp_prot-phosphatase"/>
</dbReference>
<gene>
    <name evidence="2" type="ORF">SAMN04487775_103155</name>
</gene>
<keyword evidence="3" id="KW-1185">Reference proteome</keyword>
<organism evidence="2 3">
    <name type="scientific">Treponema bryantii</name>
    <dbReference type="NCBI Taxonomy" id="163"/>
    <lineage>
        <taxon>Bacteria</taxon>
        <taxon>Pseudomonadati</taxon>
        <taxon>Spirochaetota</taxon>
        <taxon>Spirochaetia</taxon>
        <taxon>Spirochaetales</taxon>
        <taxon>Treponemataceae</taxon>
        <taxon>Treponema</taxon>
    </lineage>
</organism>
<proteinExistence type="predicted"/>
<dbReference type="Proteomes" id="UP000182737">
    <property type="component" value="Unassembled WGS sequence"/>
</dbReference>
<dbReference type="SUPFAM" id="SSF56300">
    <property type="entry name" value="Metallo-dependent phosphatases"/>
    <property type="match status" value="1"/>
</dbReference>
<dbReference type="OrthoDB" id="357054at2"/>
<evidence type="ECO:0000259" key="1">
    <source>
        <dbReference type="PROSITE" id="PS00125"/>
    </source>
</evidence>